<evidence type="ECO:0000256" key="1">
    <source>
        <dbReference type="ARBA" id="ARBA00001974"/>
    </source>
</evidence>
<comment type="cofactor">
    <cofactor evidence="1">
        <name>FAD</name>
        <dbReference type="ChEBI" id="CHEBI:57692"/>
    </cofactor>
</comment>
<feature type="binding site" evidence="4">
    <location>
        <begin position="36"/>
        <end position="37"/>
    </location>
    <ligand>
        <name>FAD</name>
        <dbReference type="ChEBI" id="CHEBI:57692"/>
    </ligand>
</feature>
<gene>
    <name evidence="6" type="primary">aofH</name>
    <name evidence="6" type="ORF">GCM10010269_56120</name>
</gene>
<sequence>MTDSVDVDVVVVGAGLSGLAAARGLQRHGLSVKVFEALDRVGGRVGSATVAEAHVDLGGTFVGPDHDRINALADEVGVGRCLTHEAGDNLLLWRKDRKRYRGALLPIGATSLLDLARIRSSLERMSRRIPVGRPWSAPDAAGLDAQTLGTWLTARHAGQAAKDLLAVVCKTSWGCEPSEISLLHVLHYIAQAGGLDPMLDTRGGAQEQHFVEGAHEVAVRVARALGPDTVRLGSPVLRIDRSDDAVTVHTDDGLTTARRVVVAVPPAMRHRIRFVPALPAAHRHLAQRWSPGVLSKIYAVYDTPFWREQGLSGMTISDEGPVFITFDAGSPDTSRGVLLGFIGGDYAREWDAVDAAERRVRALSALADLFGERALTPRGYIDQRWGEEDWLGGGPTAAPGPGAVASLHARLTEPVGPVHWAGTETARRWAGFMDGAVAAGERAAREIAVELTATPEEKARRCTPEEKARR</sequence>
<dbReference type="PANTHER" id="PTHR43563">
    <property type="entry name" value="AMINE OXIDASE"/>
    <property type="match status" value="1"/>
</dbReference>
<dbReference type="AlphaFoldDB" id="A0A918FZT7"/>
<evidence type="ECO:0000313" key="6">
    <source>
        <dbReference type="EMBL" id="GGS09687.1"/>
    </source>
</evidence>
<feature type="binding site" evidence="4">
    <location>
        <position position="236"/>
    </location>
    <ligand>
        <name>FAD</name>
        <dbReference type="ChEBI" id="CHEBI:57692"/>
    </ligand>
</feature>
<dbReference type="EMBL" id="BMTL01000025">
    <property type="protein sequence ID" value="GGS09687.1"/>
    <property type="molecule type" value="Genomic_DNA"/>
</dbReference>
<dbReference type="InterPro" id="IPR036188">
    <property type="entry name" value="FAD/NAD-bd_sf"/>
</dbReference>
<dbReference type="SUPFAM" id="SSF51905">
    <property type="entry name" value="FAD/NAD(P)-binding domain"/>
    <property type="match status" value="1"/>
</dbReference>
<comment type="caution">
    <text evidence="6">The sequence shown here is derived from an EMBL/GenBank/DDBJ whole genome shotgun (WGS) entry which is preliminary data.</text>
</comment>
<evidence type="ECO:0000256" key="2">
    <source>
        <dbReference type="ARBA" id="ARBA00005995"/>
    </source>
</evidence>
<dbReference type="InterPro" id="IPR002937">
    <property type="entry name" value="Amino_oxidase"/>
</dbReference>
<dbReference type="SUPFAM" id="SSF54373">
    <property type="entry name" value="FAD-linked reductases, C-terminal domain"/>
    <property type="match status" value="1"/>
</dbReference>
<evidence type="ECO:0000256" key="3">
    <source>
        <dbReference type="ARBA" id="ARBA00023002"/>
    </source>
</evidence>
<accession>A0A918FZT7</accession>
<feature type="binding site" evidence="4">
    <location>
        <position position="424"/>
    </location>
    <ligand>
        <name>FAD</name>
        <dbReference type="ChEBI" id="CHEBI:57692"/>
    </ligand>
</feature>
<reference evidence="6" key="2">
    <citation type="submission" date="2020-09" db="EMBL/GenBank/DDBJ databases">
        <authorList>
            <person name="Sun Q."/>
            <person name="Ohkuma M."/>
        </authorList>
    </citation>
    <scope>NUCLEOTIDE SEQUENCE</scope>
    <source>
        <strain evidence="6">JCM 4386</strain>
    </source>
</reference>
<dbReference type="RefSeq" id="WP_190152103.1">
    <property type="nucleotide sequence ID" value="NZ_BMTL01000025.1"/>
</dbReference>
<dbReference type="Pfam" id="PF01593">
    <property type="entry name" value="Amino_oxidase"/>
    <property type="match status" value="1"/>
</dbReference>
<name>A0A918FZT7_9ACTN</name>
<organism evidence="6 7">
    <name type="scientific">Streptomyces humidus</name>
    <dbReference type="NCBI Taxonomy" id="52259"/>
    <lineage>
        <taxon>Bacteria</taxon>
        <taxon>Bacillati</taxon>
        <taxon>Actinomycetota</taxon>
        <taxon>Actinomycetes</taxon>
        <taxon>Kitasatosporales</taxon>
        <taxon>Streptomycetaceae</taxon>
        <taxon>Streptomyces</taxon>
    </lineage>
</organism>
<dbReference type="PANTHER" id="PTHR43563:SF1">
    <property type="entry name" value="AMINE OXIDASE [FLAVIN-CONTAINING] B"/>
    <property type="match status" value="1"/>
</dbReference>
<dbReference type="Gene3D" id="1.10.405.10">
    <property type="entry name" value="Guanine Nucleotide Dissociation Inhibitor, domain 1"/>
    <property type="match status" value="1"/>
</dbReference>
<dbReference type="GO" id="GO:0016491">
    <property type="term" value="F:oxidoreductase activity"/>
    <property type="evidence" value="ECO:0007669"/>
    <property type="project" value="UniProtKB-KW"/>
</dbReference>
<comment type="similarity">
    <text evidence="2">Belongs to the flavin monoamine oxidase family.</text>
</comment>
<dbReference type="Gene3D" id="3.90.660.10">
    <property type="match status" value="1"/>
</dbReference>
<feature type="domain" description="Amine oxidase" evidence="5">
    <location>
        <begin position="16"/>
        <end position="447"/>
    </location>
</feature>
<proteinExistence type="inferred from homology"/>
<feature type="binding site" evidence="4">
    <location>
        <position position="341"/>
    </location>
    <ligand>
        <name>substrate</name>
    </ligand>
</feature>
<keyword evidence="3" id="KW-0560">Oxidoreductase</keyword>
<reference evidence="6" key="1">
    <citation type="journal article" date="2014" name="Int. J. Syst. Evol. Microbiol.">
        <title>Complete genome sequence of Corynebacterium casei LMG S-19264T (=DSM 44701T), isolated from a smear-ripened cheese.</title>
        <authorList>
            <consortium name="US DOE Joint Genome Institute (JGI-PGF)"/>
            <person name="Walter F."/>
            <person name="Albersmeier A."/>
            <person name="Kalinowski J."/>
            <person name="Ruckert C."/>
        </authorList>
    </citation>
    <scope>NUCLEOTIDE SEQUENCE</scope>
    <source>
        <strain evidence="6">JCM 4386</strain>
    </source>
</reference>
<keyword evidence="7" id="KW-1185">Reference proteome</keyword>
<dbReference type="Proteomes" id="UP000606194">
    <property type="component" value="Unassembled WGS sequence"/>
</dbReference>
<dbReference type="InterPro" id="IPR050703">
    <property type="entry name" value="Flavin_MAO"/>
</dbReference>
<evidence type="ECO:0000259" key="5">
    <source>
        <dbReference type="Pfam" id="PF01593"/>
    </source>
</evidence>
<evidence type="ECO:0000256" key="4">
    <source>
        <dbReference type="PIRSR" id="PIRSR601613-1"/>
    </source>
</evidence>
<protein>
    <submittedName>
        <fullName evidence="6">Flavin-containing monoamine oxidase AofH</fullName>
    </submittedName>
</protein>
<dbReference type="InterPro" id="IPR001613">
    <property type="entry name" value="Flavin_amine_oxidase"/>
</dbReference>
<feature type="binding site" evidence="4">
    <location>
        <position position="17"/>
    </location>
    <ligand>
        <name>FAD</name>
        <dbReference type="ChEBI" id="CHEBI:57692"/>
    </ligand>
</feature>
<dbReference type="PRINTS" id="PR00757">
    <property type="entry name" value="AMINEOXDASEF"/>
</dbReference>
<evidence type="ECO:0000313" key="7">
    <source>
        <dbReference type="Proteomes" id="UP000606194"/>
    </source>
</evidence>
<dbReference type="Gene3D" id="3.50.50.60">
    <property type="entry name" value="FAD/NAD(P)-binding domain"/>
    <property type="match status" value="1"/>
</dbReference>